<dbReference type="PANTHER" id="PTHR23055">
    <property type="entry name" value="CALCIUM BINDING PROTEINS"/>
    <property type="match status" value="1"/>
</dbReference>
<dbReference type="GO" id="GO:0005509">
    <property type="term" value="F:calcium ion binding"/>
    <property type="evidence" value="ECO:0007669"/>
    <property type="project" value="InterPro"/>
</dbReference>
<dbReference type="PANTHER" id="PTHR23055:SF178">
    <property type="entry name" value="NEUROCALCIN HOMOLOG"/>
    <property type="match status" value="1"/>
</dbReference>
<feature type="region of interest" description="Disordered" evidence="7">
    <location>
        <begin position="490"/>
        <end position="511"/>
    </location>
</feature>
<feature type="domain" description="EF-hand" evidence="8">
    <location>
        <begin position="291"/>
        <end position="326"/>
    </location>
</feature>
<keyword evidence="3" id="KW-0479">Metal-binding</keyword>
<gene>
    <name evidence="9" type="ORF">P43SY_008808</name>
</gene>
<keyword evidence="5" id="KW-0106">Calcium</keyword>
<keyword evidence="6" id="KW-0449">Lipoprotein</keyword>
<evidence type="ECO:0000256" key="4">
    <source>
        <dbReference type="ARBA" id="ARBA00022737"/>
    </source>
</evidence>
<evidence type="ECO:0000256" key="7">
    <source>
        <dbReference type="SAM" id="MobiDB-lite"/>
    </source>
</evidence>
<feature type="compositionally biased region" description="Low complexity" evidence="7">
    <location>
        <begin position="34"/>
        <end position="53"/>
    </location>
</feature>
<feature type="compositionally biased region" description="Low complexity" evidence="7">
    <location>
        <begin position="123"/>
        <end position="134"/>
    </location>
</feature>
<name>A0AAD5M4W8_PYTIN</name>
<sequence length="694" mass="74053">MPISSASACSPLADGERLSALFLDVAEQLEALEPVRPAPSLSSLASSLSVRPLQPEPAAVPAPPLLLPRERIADILRETRRFRPCEEWQSVARGGAAGATSPAPSRPAPSRRESAADVPLASTATAPQQTPAPAVFAPVGGRARVLPAGDLARAKAALKKRSHALTNLQASAAAAAAAAAAASSLAGLHDAPGSTWDLFRASSESNAAVGKQALIGELVRRTHFSTQHIFHMSRKFKEMAGHAKSIITFAEFRQIMSDDVGALLDGIGVGAADFEELATTDMRAIGATISASESFLRRLFQMFDADGDGRIDFREFVVGLNGFVRGSLEDKVDALFEVYQTSPPPPPPASSQRPRRGSEALENGDDDVAADLSAEAAPRHDSGPRVAISELLGLFQGDRQLYQELMRCVDEYFVRVELRDESTMTEDEFVAASLAEPRLLDTVSRPSPSRRYGDDAALRDMLRSCVDRLQLSWRKMLALLRAIVAAGKAETQSPPLQQPPPGETTAPVVASPSADGAAMRMPIASFHQLFLSCVAGALVGADDDGLVQQLLRSYVHAPRLKTQDPVLAAAATTASVGDAVLGGARVDCHELLQDLAAVLHVSLTAEADAECKARYHFELFDVDHDGVLSRSELLSAVCSGFAHFGPHVTEVVRILEDEDLDHDGELTKDDYIRAARRSPLILASLYTSVLRDAV</sequence>
<feature type="region of interest" description="Disordered" evidence="7">
    <location>
        <begin position="338"/>
        <end position="363"/>
    </location>
</feature>
<organism evidence="9 10">
    <name type="scientific">Pythium insidiosum</name>
    <name type="common">Pythiosis disease agent</name>
    <dbReference type="NCBI Taxonomy" id="114742"/>
    <lineage>
        <taxon>Eukaryota</taxon>
        <taxon>Sar</taxon>
        <taxon>Stramenopiles</taxon>
        <taxon>Oomycota</taxon>
        <taxon>Peronosporomycetes</taxon>
        <taxon>Pythiales</taxon>
        <taxon>Pythiaceae</taxon>
        <taxon>Pythium</taxon>
    </lineage>
</organism>
<accession>A0AAD5M4W8</accession>
<evidence type="ECO:0000256" key="6">
    <source>
        <dbReference type="ARBA" id="ARBA00023288"/>
    </source>
</evidence>
<dbReference type="CDD" id="cd00051">
    <property type="entry name" value="EFh"/>
    <property type="match status" value="2"/>
</dbReference>
<evidence type="ECO:0000256" key="2">
    <source>
        <dbReference type="ARBA" id="ARBA00022707"/>
    </source>
</evidence>
<reference evidence="9" key="1">
    <citation type="submission" date="2021-12" db="EMBL/GenBank/DDBJ databases">
        <title>Prjna785345.</title>
        <authorList>
            <person name="Rujirawat T."/>
            <person name="Krajaejun T."/>
        </authorList>
    </citation>
    <scope>NUCLEOTIDE SEQUENCE</scope>
    <source>
        <strain evidence="9">Pi057C3</strain>
    </source>
</reference>
<dbReference type="Gene3D" id="1.10.238.10">
    <property type="entry name" value="EF-hand"/>
    <property type="match status" value="2"/>
</dbReference>
<dbReference type="Pfam" id="PF00036">
    <property type="entry name" value="EF-hand_1"/>
    <property type="match status" value="1"/>
</dbReference>
<keyword evidence="4" id="KW-0677">Repeat</keyword>
<feature type="region of interest" description="Disordered" evidence="7">
    <location>
        <begin position="91"/>
        <end position="135"/>
    </location>
</feature>
<dbReference type="SUPFAM" id="SSF47473">
    <property type="entry name" value="EF-hand"/>
    <property type="match status" value="1"/>
</dbReference>
<comment type="similarity">
    <text evidence="1">Belongs to the recoverin family.</text>
</comment>
<evidence type="ECO:0000256" key="3">
    <source>
        <dbReference type="ARBA" id="ARBA00022723"/>
    </source>
</evidence>
<evidence type="ECO:0000259" key="8">
    <source>
        <dbReference type="PROSITE" id="PS50222"/>
    </source>
</evidence>
<dbReference type="Pfam" id="PF13499">
    <property type="entry name" value="EF-hand_7"/>
    <property type="match status" value="1"/>
</dbReference>
<proteinExistence type="inferred from homology"/>
<evidence type="ECO:0000256" key="1">
    <source>
        <dbReference type="ARBA" id="ARBA00006049"/>
    </source>
</evidence>
<dbReference type="PROSITE" id="PS00018">
    <property type="entry name" value="EF_HAND_1"/>
    <property type="match status" value="3"/>
</dbReference>
<keyword evidence="10" id="KW-1185">Reference proteome</keyword>
<dbReference type="InterPro" id="IPR002048">
    <property type="entry name" value="EF_hand_dom"/>
</dbReference>
<evidence type="ECO:0000256" key="5">
    <source>
        <dbReference type="ARBA" id="ARBA00022837"/>
    </source>
</evidence>
<feature type="compositionally biased region" description="Low complexity" evidence="7">
    <location>
        <begin position="92"/>
        <end position="103"/>
    </location>
</feature>
<keyword evidence="2" id="KW-0519">Myristate</keyword>
<feature type="region of interest" description="Disordered" evidence="7">
    <location>
        <begin position="34"/>
        <end position="62"/>
    </location>
</feature>
<dbReference type="InterPro" id="IPR018247">
    <property type="entry name" value="EF_Hand_1_Ca_BS"/>
</dbReference>
<dbReference type="InterPro" id="IPR028846">
    <property type="entry name" value="Recoverin"/>
</dbReference>
<dbReference type="Proteomes" id="UP001209570">
    <property type="component" value="Unassembled WGS sequence"/>
</dbReference>
<dbReference type="InterPro" id="IPR011992">
    <property type="entry name" value="EF-hand-dom_pair"/>
</dbReference>
<comment type="caution">
    <text evidence="9">The sequence shown here is derived from an EMBL/GenBank/DDBJ whole genome shotgun (WGS) entry which is preliminary data.</text>
</comment>
<evidence type="ECO:0000313" key="10">
    <source>
        <dbReference type="Proteomes" id="UP001209570"/>
    </source>
</evidence>
<evidence type="ECO:0000313" key="9">
    <source>
        <dbReference type="EMBL" id="KAJ0404488.1"/>
    </source>
</evidence>
<dbReference type="EMBL" id="JAKCXM010000062">
    <property type="protein sequence ID" value="KAJ0404488.1"/>
    <property type="molecule type" value="Genomic_DNA"/>
</dbReference>
<protein>
    <recommendedName>
        <fullName evidence="8">EF-hand domain-containing protein</fullName>
    </recommendedName>
</protein>
<dbReference type="SMART" id="SM00054">
    <property type="entry name" value="EFh"/>
    <property type="match status" value="3"/>
</dbReference>
<feature type="domain" description="EF-hand" evidence="8">
    <location>
        <begin position="617"/>
        <end position="643"/>
    </location>
</feature>
<dbReference type="PROSITE" id="PS50222">
    <property type="entry name" value="EF_HAND_2"/>
    <property type="match status" value="2"/>
</dbReference>
<dbReference type="AlphaFoldDB" id="A0AAD5M4W8"/>